<reference evidence="1 2" key="1">
    <citation type="submission" date="2019-01" db="EMBL/GenBank/DDBJ databases">
        <title>Draft genome sequences of the type strains of six Macrococcus species.</title>
        <authorList>
            <person name="Mazhar S."/>
            <person name="Altermann E."/>
            <person name="Hill C."/>
            <person name="Mcauliffe O."/>
        </authorList>
    </citation>
    <scope>NUCLEOTIDE SEQUENCE [LARGE SCALE GENOMIC DNA]</scope>
    <source>
        <strain evidence="1 2">ATCC 51825</strain>
    </source>
</reference>
<sequence length="200" mass="21661">MDVQSGSVVIEGRLNAPYLVNAGEVEITSTLETTHLTNQKEAYLKVTDGVVAHTVNNAGILELGAHCQAETIQSTGQLQAAGTIEAASVRLEGVLQLHDVRADQLNIIVTHNGSAEYLTASDINITAKREALIFKDQDHSLKVDEIDGGHVYVENIIADLVRGDQVTIGPNCIIKVVEYTEDFKLDDQSDVLELGKITRD</sequence>
<evidence type="ECO:0008006" key="3">
    <source>
        <dbReference type="Google" id="ProtNLM"/>
    </source>
</evidence>
<evidence type="ECO:0000313" key="2">
    <source>
        <dbReference type="Proteomes" id="UP000294843"/>
    </source>
</evidence>
<dbReference type="AlphaFoldDB" id="A0A4R6BY90"/>
<organism evidence="1 2">
    <name type="scientific">Macrococcus bovicus</name>
    <dbReference type="NCBI Taxonomy" id="69968"/>
    <lineage>
        <taxon>Bacteria</taxon>
        <taxon>Bacillati</taxon>
        <taxon>Bacillota</taxon>
        <taxon>Bacilli</taxon>
        <taxon>Bacillales</taxon>
        <taxon>Staphylococcaceae</taxon>
        <taxon>Macrococcus</taxon>
    </lineage>
</organism>
<evidence type="ECO:0000313" key="1">
    <source>
        <dbReference type="EMBL" id="TDM13471.1"/>
    </source>
</evidence>
<accession>A0A4R6BY90</accession>
<name>A0A4R6BY90_9STAP</name>
<protein>
    <recommendedName>
        <fullName evidence="3">Polymer-forming cytoskeletal protein</fullName>
    </recommendedName>
</protein>
<comment type="caution">
    <text evidence="1">The sequence shown here is derived from an EMBL/GenBank/DDBJ whole genome shotgun (WGS) entry which is preliminary data.</text>
</comment>
<dbReference type="EMBL" id="SCWF01000010">
    <property type="protein sequence ID" value="TDM13471.1"/>
    <property type="molecule type" value="Genomic_DNA"/>
</dbReference>
<proteinExistence type="predicted"/>
<gene>
    <name evidence="1" type="ORF">ERX55_08610</name>
</gene>
<keyword evidence="2" id="KW-1185">Reference proteome</keyword>
<dbReference type="Proteomes" id="UP000294843">
    <property type="component" value="Unassembled WGS sequence"/>
</dbReference>